<sequence>MKLFWILGLREAPMGSPQTPWADLQPSSQNHHKVAVPDLFLQAVRLEMRGPMKQVRLVVLGAGGVGKSSLVSQFMRGVFNTFYEPTVEECYRHFLHLPDGNMHCIEILDTGGTHQFPAMQELNIKTAHGFIIVYSIDDAESFKEAHKLRKLVVNVKGTENIPLVMVGNKSDLAVDREVQKDEAVTAAREEWRCPFLETSAKYNRNVYDIFLALLNSVETCENRDSNKQKGSEKRRSSASKTISTLKKLIRSRGTSCNNDDVFH</sequence>
<dbReference type="SMART" id="SM00175">
    <property type="entry name" value="RAB"/>
    <property type="match status" value="1"/>
</dbReference>
<dbReference type="InterPro" id="IPR027417">
    <property type="entry name" value="P-loop_NTPase"/>
</dbReference>
<dbReference type="GO" id="GO:0005886">
    <property type="term" value="C:plasma membrane"/>
    <property type="evidence" value="ECO:0007669"/>
    <property type="project" value="UniProtKB-SubCell"/>
</dbReference>
<dbReference type="CDD" id="cd00876">
    <property type="entry name" value="Ras"/>
    <property type="match status" value="1"/>
</dbReference>
<dbReference type="InterPro" id="IPR005225">
    <property type="entry name" value="Small_GTP-bd"/>
</dbReference>
<evidence type="ECO:0000313" key="9">
    <source>
        <dbReference type="EMBL" id="EEN58018.1"/>
    </source>
</evidence>
<dbReference type="PANTHER" id="PTHR24070">
    <property type="entry name" value="RAS, DI-RAS, AND RHEB FAMILY MEMBERS OF SMALL GTPASE SUPERFAMILY"/>
    <property type="match status" value="1"/>
</dbReference>
<keyword evidence="7" id="KW-0449">Lipoprotein</keyword>
<gene>
    <name evidence="9" type="ORF">BRAFLDRAFT_123197</name>
</gene>
<dbReference type="SUPFAM" id="SSF52540">
    <property type="entry name" value="P-loop containing nucleoside triphosphate hydrolases"/>
    <property type="match status" value="1"/>
</dbReference>
<evidence type="ECO:0000256" key="3">
    <source>
        <dbReference type="ARBA" id="ARBA00022481"/>
    </source>
</evidence>
<dbReference type="PROSITE" id="PS51419">
    <property type="entry name" value="RAB"/>
    <property type="match status" value="1"/>
</dbReference>
<evidence type="ECO:0000256" key="1">
    <source>
        <dbReference type="ARBA" id="ARBA00004193"/>
    </source>
</evidence>
<dbReference type="PROSITE" id="PS51421">
    <property type="entry name" value="RAS"/>
    <property type="match status" value="1"/>
</dbReference>
<dbReference type="PROSITE" id="PS51420">
    <property type="entry name" value="RHO"/>
    <property type="match status" value="1"/>
</dbReference>
<protein>
    <recommendedName>
        <fullName evidence="10">Small monomeric GTPase</fullName>
    </recommendedName>
</protein>
<dbReference type="SMART" id="SM00176">
    <property type="entry name" value="RAN"/>
    <property type="match status" value="1"/>
</dbReference>
<organism>
    <name type="scientific">Branchiostoma floridae</name>
    <name type="common">Florida lancelet</name>
    <name type="synonym">Amphioxus</name>
    <dbReference type="NCBI Taxonomy" id="7739"/>
    <lineage>
        <taxon>Eukaryota</taxon>
        <taxon>Metazoa</taxon>
        <taxon>Chordata</taxon>
        <taxon>Cephalochordata</taxon>
        <taxon>Leptocardii</taxon>
        <taxon>Amphioxiformes</taxon>
        <taxon>Branchiostomatidae</taxon>
        <taxon>Branchiostoma</taxon>
    </lineage>
</organism>
<keyword evidence="5" id="KW-0342">GTP-binding</keyword>
<evidence type="ECO:0000256" key="5">
    <source>
        <dbReference type="ARBA" id="ARBA00023134"/>
    </source>
</evidence>
<keyword evidence="4" id="KW-0547">Nucleotide-binding</keyword>
<evidence type="ECO:0000256" key="7">
    <source>
        <dbReference type="ARBA" id="ARBA00023288"/>
    </source>
</evidence>
<dbReference type="AlphaFoldDB" id="C3YNQ8"/>
<dbReference type="SMART" id="SM00174">
    <property type="entry name" value="RHO"/>
    <property type="match status" value="1"/>
</dbReference>
<keyword evidence="3" id="KW-0488">Methylation</keyword>
<name>C3YNQ8_BRAFL</name>
<evidence type="ECO:0000256" key="8">
    <source>
        <dbReference type="ARBA" id="ARBA00023289"/>
    </source>
</evidence>
<keyword evidence="2" id="KW-1003">Cell membrane</keyword>
<dbReference type="FunFam" id="3.40.50.300:FF:000475">
    <property type="entry name" value="GTP-binding protein Rhes"/>
    <property type="match status" value="1"/>
</dbReference>
<proteinExistence type="predicted"/>
<dbReference type="InterPro" id="IPR020849">
    <property type="entry name" value="Small_GTPase_Ras-type"/>
</dbReference>
<dbReference type="eggNOG" id="KOG0395">
    <property type="taxonomic scope" value="Eukaryota"/>
</dbReference>
<dbReference type="STRING" id="7739.C3YNQ8"/>
<comment type="subcellular location">
    <subcellularLocation>
        <location evidence="1">Cell membrane</location>
        <topology evidence="1">Lipid-anchor</topology>
    </subcellularLocation>
</comment>
<dbReference type="InParanoid" id="C3YNQ8"/>
<dbReference type="NCBIfam" id="TIGR00231">
    <property type="entry name" value="small_GTP"/>
    <property type="match status" value="1"/>
</dbReference>
<keyword evidence="8" id="KW-0636">Prenylation</keyword>
<dbReference type="PRINTS" id="PR00449">
    <property type="entry name" value="RASTRNSFRMNG"/>
</dbReference>
<dbReference type="Pfam" id="PF00071">
    <property type="entry name" value="Ras"/>
    <property type="match status" value="1"/>
</dbReference>
<dbReference type="Gene3D" id="3.40.50.300">
    <property type="entry name" value="P-loop containing nucleotide triphosphate hydrolases"/>
    <property type="match status" value="1"/>
</dbReference>
<dbReference type="EMBL" id="GG666535">
    <property type="protein sequence ID" value="EEN58018.1"/>
    <property type="molecule type" value="Genomic_DNA"/>
</dbReference>
<dbReference type="GO" id="GO:0007165">
    <property type="term" value="P:signal transduction"/>
    <property type="evidence" value="ECO:0007669"/>
    <property type="project" value="InterPro"/>
</dbReference>
<evidence type="ECO:0000256" key="2">
    <source>
        <dbReference type="ARBA" id="ARBA00022475"/>
    </source>
</evidence>
<dbReference type="GO" id="GO:0005525">
    <property type="term" value="F:GTP binding"/>
    <property type="evidence" value="ECO:0007669"/>
    <property type="project" value="UniProtKB-KW"/>
</dbReference>
<reference evidence="9" key="1">
    <citation type="journal article" date="2008" name="Nature">
        <title>The amphioxus genome and the evolution of the chordate karyotype.</title>
        <authorList>
            <consortium name="US DOE Joint Genome Institute (JGI-PGF)"/>
            <person name="Putnam N.H."/>
            <person name="Butts T."/>
            <person name="Ferrier D.E.K."/>
            <person name="Furlong R.F."/>
            <person name="Hellsten U."/>
            <person name="Kawashima T."/>
            <person name="Robinson-Rechavi M."/>
            <person name="Shoguchi E."/>
            <person name="Terry A."/>
            <person name="Yu J.-K."/>
            <person name="Benito-Gutierrez E.L."/>
            <person name="Dubchak I."/>
            <person name="Garcia-Fernandez J."/>
            <person name="Gibson-Brown J.J."/>
            <person name="Grigoriev I.V."/>
            <person name="Horton A.C."/>
            <person name="de Jong P.J."/>
            <person name="Jurka J."/>
            <person name="Kapitonov V.V."/>
            <person name="Kohara Y."/>
            <person name="Kuroki Y."/>
            <person name="Lindquist E."/>
            <person name="Lucas S."/>
            <person name="Osoegawa K."/>
            <person name="Pennacchio L.A."/>
            <person name="Salamov A.A."/>
            <person name="Satou Y."/>
            <person name="Sauka-Spengler T."/>
            <person name="Schmutz J."/>
            <person name="Shin-I T."/>
            <person name="Toyoda A."/>
            <person name="Bronner-Fraser M."/>
            <person name="Fujiyama A."/>
            <person name="Holland L.Z."/>
            <person name="Holland P.W.H."/>
            <person name="Satoh N."/>
            <person name="Rokhsar D.S."/>
        </authorList>
    </citation>
    <scope>NUCLEOTIDE SEQUENCE [LARGE SCALE GENOMIC DNA]</scope>
    <source>
        <strain evidence="9">S238N-H82</strain>
        <tissue evidence="9">Testes</tissue>
    </source>
</reference>
<dbReference type="SMART" id="SM00173">
    <property type="entry name" value="RAS"/>
    <property type="match status" value="1"/>
</dbReference>
<keyword evidence="6" id="KW-0472">Membrane</keyword>
<evidence type="ECO:0000256" key="6">
    <source>
        <dbReference type="ARBA" id="ARBA00023136"/>
    </source>
</evidence>
<evidence type="ECO:0008006" key="10">
    <source>
        <dbReference type="Google" id="ProtNLM"/>
    </source>
</evidence>
<dbReference type="InterPro" id="IPR001806">
    <property type="entry name" value="Small_GTPase"/>
</dbReference>
<evidence type="ECO:0000256" key="4">
    <source>
        <dbReference type="ARBA" id="ARBA00022741"/>
    </source>
</evidence>
<dbReference type="GO" id="GO:0003924">
    <property type="term" value="F:GTPase activity"/>
    <property type="evidence" value="ECO:0007669"/>
    <property type="project" value="InterPro"/>
</dbReference>
<accession>C3YNQ8</accession>